<evidence type="ECO:0000313" key="2">
    <source>
        <dbReference type="Proteomes" id="UP001597196"/>
    </source>
</evidence>
<reference evidence="2" key="1">
    <citation type="journal article" date="2019" name="Int. J. Syst. Evol. Microbiol.">
        <title>The Global Catalogue of Microorganisms (GCM) 10K type strain sequencing project: providing services to taxonomists for standard genome sequencing and annotation.</title>
        <authorList>
            <consortium name="The Broad Institute Genomics Platform"/>
            <consortium name="The Broad Institute Genome Sequencing Center for Infectious Disease"/>
            <person name="Wu L."/>
            <person name="Ma J."/>
        </authorList>
    </citation>
    <scope>NUCLEOTIDE SEQUENCE [LARGE SCALE GENOMIC DNA]</scope>
    <source>
        <strain evidence="2">CCM 8980</strain>
    </source>
</reference>
<dbReference type="EMBL" id="JBHTOC010000008">
    <property type="protein sequence ID" value="MFD1429960.1"/>
    <property type="molecule type" value="Genomic_DNA"/>
</dbReference>
<organism evidence="1 2">
    <name type="scientific">Lacticaseibacillus mingshuiensis</name>
    <dbReference type="NCBI Taxonomy" id="2799574"/>
    <lineage>
        <taxon>Bacteria</taxon>
        <taxon>Bacillati</taxon>
        <taxon>Bacillota</taxon>
        <taxon>Bacilli</taxon>
        <taxon>Lactobacillales</taxon>
        <taxon>Lactobacillaceae</taxon>
        <taxon>Lacticaseibacillus</taxon>
    </lineage>
</organism>
<evidence type="ECO:0000313" key="1">
    <source>
        <dbReference type="EMBL" id="MFD1429960.1"/>
    </source>
</evidence>
<sequence>MAHLIYVVYHAQPEQPVRLIKAFHSPQRARDYQTMLQAAPFPGEAPTGYQVKVLQLDWIGCAGARLWSSS</sequence>
<comment type="caution">
    <text evidence="1">The sequence shown here is derived from an EMBL/GenBank/DDBJ whole genome shotgun (WGS) entry which is preliminary data.</text>
</comment>
<accession>A0ABW4CJN0</accession>
<keyword evidence="2" id="KW-1185">Reference proteome</keyword>
<dbReference type="RefSeq" id="WP_203637149.1">
    <property type="nucleotide sequence ID" value="NZ_BOLR01000016.1"/>
</dbReference>
<proteinExistence type="predicted"/>
<protein>
    <submittedName>
        <fullName evidence="1">Uncharacterized protein</fullName>
    </submittedName>
</protein>
<name>A0ABW4CJN0_9LACO</name>
<gene>
    <name evidence="1" type="ORF">ACFQ4P_06840</name>
</gene>
<dbReference type="Proteomes" id="UP001597196">
    <property type="component" value="Unassembled WGS sequence"/>
</dbReference>